<accession>A0A5P2BNS8</accession>
<proteinExistence type="predicted"/>
<gene>
    <name evidence="2" type="ORF">DEJ48_00640</name>
</gene>
<feature type="compositionally biased region" description="Gly residues" evidence="1">
    <location>
        <begin position="10"/>
        <end position="23"/>
    </location>
</feature>
<evidence type="ECO:0000256" key="1">
    <source>
        <dbReference type="SAM" id="MobiDB-lite"/>
    </source>
</evidence>
<evidence type="ECO:0000313" key="2">
    <source>
        <dbReference type="EMBL" id="QES32126.1"/>
    </source>
</evidence>
<feature type="compositionally biased region" description="Basic and acidic residues" evidence="1">
    <location>
        <begin position="28"/>
        <end position="47"/>
    </location>
</feature>
<dbReference type="EMBL" id="CP029192">
    <property type="protein sequence ID" value="QES32126.1"/>
    <property type="molecule type" value="Genomic_DNA"/>
</dbReference>
<dbReference type="AlphaFoldDB" id="A0A5P2BNS8"/>
<evidence type="ECO:0000313" key="3">
    <source>
        <dbReference type="Proteomes" id="UP000322927"/>
    </source>
</evidence>
<organism evidence="2 3">
    <name type="scientific">Streptomyces venezuelae</name>
    <dbReference type="NCBI Taxonomy" id="54571"/>
    <lineage>
        <taxon>Bacteria</taxon>
        <taxon>Bacillati</taxon>
        <taxon>Actinomycetota</taxon>
        <taxon>Actinomycetes</taxon>
        <taxon>Kitasatosporales</taxon>
        <taxon>Streptomycetaceae</taxon>
        <taxon>Streptomyces</taxon>
    </lineage>
</organism>
<feature type="region of interest" description="Disordered" evidence="1">
    <location>
        <begin position="88"/>
        <end position="130"/>
    </location>
</feature>
<sequence length="130" mass="13406">MRRAGRGRDMGGAPGGPGAGHGWCAGQRADRERASCRAGQRADRERASCRAEQRAERGWCPAVRWPRWWGREGGLDDVAQQGVVQGAAGAPQPGVAGVAGGRGAVGDARREGLPSTRGEPALAGGGRVRA</sequence>
<reference evidence="2 3" key="1">
    <citation type="submission" date="2018-05" db="EMBL/GenBank/DDBJ databases">
        <title>Streptomyces venezuelae.</title>
        <authorList>
            <person name="Kim W."/>
            <person name="Lee N."/>
            <person name="Cho B.-K."/>
        </authorList>
    </citation>
    <scope>NUCLEOTIDE SEQUENCE [LARGE SCALE GENOMIC DNA]</scope>
    <source>
        <strain evidence="2 3">ATCC 14584</strain>
    </source>
</reference>
<feature type="region of interest" description="Disordered" evidence="1">
    <location>
        <begin position="1"/>
        <end position="47"/>
    </location>
</feature>
<name>A0A5P2BNS8_STRVZ</name>
<protein>
    <submittedName>
        <fullName evidence="2">Uncharacterized protein</fullName>
    </submittedName>
</protein>
<dbReference type="Proteomes" id="UP000322927">
    <property type="component" value="Chromosome"/>
</dbReference>